<keyword evidence="4" id="KW-0862">Zinc</keyword>
<dbReference type="InterPro" id="IPR051968">
    <property type="entry name" value="ZnFinger_Homeobox_TR"/>
</dbReference>
<evidence type="ECO:0000256" key="1">
    <source>
        <dbReference type="ARBA" id="ARBA00004123"/>
    </source>
</evidence>
<keyword evidence="5" id="KW-0863">Zinc-finger</keyword>
<dbReference type="WBParaSite" id="PSU_v2.g20110.t1">
    <property type="protein sequence ID" value="PSU_v2.g20110.t1"/>
    <property type="gene ID" value="PSU_v2.g20110"/>
</dbReference>
<dbReference type="AlphaFoldDB" id="A0A914YRT7"/>
<accession>A0A914YRT7</accession>
<keyword evidence="3" id="KW-0677">Repeat</keyword>
<feature type="domain" description="C2H2-type" evidence="6">
    <location>
        <begin position="33"/>
        <end position="57"/>
    </location>
</feature>
<dbReference type="GO" id="GO:0000978">
    <property type="term" value="F:RNA polymerase II cis-regulatory region sequence-specific DNA binding"/>
    <property type="evidence" value="ECO:0007669"/>
    <property type="project" value="TreeGrafter"/>
</dbReference>
<dbReference type="PANTHER" id="PTHR45891:SF3">
    <property type="entry name" value="ZINC FINGER PROTEIN 2"/>
    <property type="match status" value="1"/>
</dbReference>
<dbReference type="GO" id="GO:0000981">
    <property type="term" value="F:DNA-binding transcription factor activity, RNA polymerase II-specific"/>
    <property type="evidence" value="ECO:0007669"/>
    <property type="project" value="TreeGrafter"/>
</dbReference>
<dbReference type="PROSITE" id="PS50157">
    <property type="entry name" value="ZINC_FINGER_C2H2_2"/>
    <property type="match status" value="1"/>
</dbReference>
<dbReference type="GO" id="GO:0008270">
    <property type="term" value="F:zinc ion binding"/>
    <property type="evidence" value="ECO:0007669"/>
    <property type="project" value="UniProtKB-KW"/>
</dbReference>
<sequence>MFNFQVLSLLSKVPKNDINECPTTTTITTKKPYKCNVCRLSYGQGSTLDIHLRSVAHQTRIGRLSELVASGEVDAFLPVSEQPGGITQKTIGELVLPSTTSELEKVRFVFEIF</sequence>
<protein>
    <submittedName>
        <fullName evidence="8">C2H2-type domain-containing protein</fullName>
    </submittedName>
</protein>
<evidence type="ECO:0000256" key="2">
    <source>
        <dbReference type="ARBA" id="ARBA00022723"/>
    </source>
</evidence>
<keyword evidence="7" id="KW-1185">Reference proteome</keyword>
<evidence type="ECO:0000259" key="6">
    <source>
        <dbReference type="PROSITE" id="PS50157"/>
    </source>
</evidence>
<evidence type="ECO:0000313" key="8">
    <source>
        <dbReference type="WBParaSite" id="PSU_v2.g20110.t1"/>
    </source>
</evidence>
<comment type="subcellular location">
    <subcellularLocation>
        <location evidence="1">Nucleus</location>
    </subcellularLocation>
</comment>
<dbReference type="GO" id="GO:0005634">
    <property type="term" value="C:nucleus"/>
    <property type="evidence" value="ECO:0007669"/>
    <property type="project" value="UniProtKB-SubCell"/>
</dbReference>
<keyword evidence="2" id="KW-0479">Metal-binding</keyword>
<name>A0A914YRT7_9BILA</name>
<organism evidence="7 8">
    <name type="scientific">Panagrolaimus superbus</name>
    <dbReference type="NCBI Taxonomy" id="310955"/>
    <lineage>
        <taxon>Eukaryota</taxon>
        <taxon>Metazoa</taxon>
        <taxon>Ecdysozoa</taxon>
        <taxon>Nematoda</taxon>
        <taxon>Chromadorea</taxon>
        <taxon>Rhabditida</taxon>
        <taxon>Tylenchina</taxon>
        <taxon>Panagrolaimomorpha</taxon>
        <taxon>Panagrolaimoidea</taxon>
        <taxon>Panagrolaimidae</taxon>
        <taxon>Panagrolaimus</taxon>
    </lineage>
</organism>
<dbReference type="Proteomes" id="UP000887577">
    <property type="component" value="Unplaced"/>
</dbReference>
<dbReference type="PROSITE" id="PS00028">
    <property type="entry name" value="ZINC_FINGER_C2H2_1"/>
    <property type="match status" value="1"/>
</dbReference>
<evidence type="ECO:0000256" key="5">
    <source>
        <dbReference type="PROSITE-ProRule" id="PRU00042"/>
    </source>
</evidence>
<dbReference type="Gene3D" id="3.30.160.60">
    <property type="entry name" value="Classic Zinc Finger"/>
    <property type="match status" value="1"/>
</dbReference>
<dbReference type="SUPFAM" id="SSF57667">
    <property type="entry name" value="beta-beta-alpha zinc fingers"/>
    <property type="match status" value="1"/>
</dbReference>
<evidence type="ECO:0000256" key="3">
    <source>
        <dbReference type="ARBA" id="ARBA00022737"/>
    </source>
</evidence>
<dbReference type="InterPro" id="IPR013087">
    <property type="entry name" value="Znf_C2H2_type"/>
</dbReference>
<evidence type="ECO:0000313" key="7">
    <source>
        <dbReference type="Proteomes" id="UP000887577"/>
    </source>
</evidence>
<reference evidence="8" key="1">
    <citation type="submission" date="2022-11" db="UniProtKB">
        <authorList>
            <consortium name="WormBaseParasite"/>
        </authorList>
    </citation>
    <scope>IDENTIFICATION</scope>
</reference>
<dbReference type="PANTHER" id="PTHR45891">
    <property type="entry name" value="ZINC FINGER HOMEOBOX PROTEIN"/>
    <property type="match status" value="1"/>
</dbReference>
<dbReference type="InterPro" id="IPR036236">
    <property type="entry name" value="Znf_C2H2_sf"/>
</dbReference>
<proteinExistence type="predicted"/>
<evidence type="ECO:0000256" key="4">
    <source>
        <dbReference type="ARBA" id="ARBA00022833"/>
    </source>
</evidence>